<dbReference type="AlphaFoldDB" id="A0A151J834"/>
<protein>
    <submittedName>
        <fullName evidence="2">Uncharacterized protein</fullName>
    </submittedName>
</protein>
<dbReference type="Pfam" id="PF06151">
    <property type="entry name" value="Trehalose_recp"/>
    <property type="match status" value="1"/>
</dbReference>
<reference evidence="2 3" key="1">
    <citation type="submission" date="2015-09" db="EMBL/GenBank/DDBJ databases">
        <title>Trachymyrmex cornetzi WGS genome.</title>
        <authorList>
            <person name="Nygaard S."/>
            <person name="Hu H."/>
            <person name="Boomsma J."/>
            <person name="Zhang G."/>
        </authorList>
    </citation>
    <scope>NUCLEOTIDE SEQUENCE [LARGE SCALE GENOMIC DNA]</scope>
    <source>
        <strain evidence="2">Tcor2-1</strain>
        <tissue evidence="2">Whole body</tissue>
    </source>
</reference>
<sequence length="88" mass="9967">MGPILVIAQLFGILPVSGILMPSPLQIKFVKFSVRTIYSVFISGMVLFMAMLSIIHMIKTLNSTTFEVQGKQISIYRTLRRIYSENNI</sequence>
<keyword evidence="1" id="KW-0812">Transmembrane</keyword>
<evidence type="ECO:0000313" key="2">
    <source>
        <dbReference type="EMBL" id="KYN20635.1"/>
    </source>
</evidence>
<dbReference type="Proteomes" id="UP000078492">
    <property type="component" value="Unassembled WGS sequence"/>
</dbReference>
<feature type="transmembrane region" description="Helical" evidence="1">
    <location>
        <begin position="6"/>
        <end position="25"/>
    </location>
</feature>
<dbReference type="STRING" id="471704.A0A151J834"/>
<evidence type="ECO:0000313" key="3">
    <source>
        <dbReference type="Proteomes" id="UP000078492"/>
    </source>
</evidence>
<proteinExistence type="predicted"/>
<keyword evidence="1" id="KW-1133">Transmembrane helix</keyword>
<organism evidence="2 3">
    <name type="scientific">Trachymyrmex cornetzi</name>
    <dbReference type="NCBI Taxonomy" id="471704"/>
    <lineage>
        <taxon>Eukaryota</taxon>
        <taxon>Metazoa</taxon>
        <taxon>Ecdysozoa</taxon>
        <taxon>Arthropoda</taxon>
        <taxon>Hexapoda</taxon>
        <taxon>Insecta</taxon>
        <taxon>Pterygota</taxon>
        <taxon>Neoptera</taxon>
        <taxon>Endopterygota</taxon>
        <taxon>Hymenoptera</taxon>
        <taxon>Apocrita</taxon>
        <taxon>Aculeata</taxon>
        <taxon>Formicoidea</taxon>
        <taxon>Formicidae</taxon>
        <taxon>Myrmicinae</taxon>
        <taxon>Trachymyrmex</taxon>
    </lineage>
</organism>
<gene>
    <name evidence="2" type="ORF">ALC57_07007</name>
</gene>
<name>A0A151J834_9HYME</name>
<dbReference type="GO" id="GO:0016020">
    <property type="term" value="C:membrane"/>
    <property type="evidence" value="ECO:0007669"/>
    <property type="project" value="InterPro"/>
</dbReference>
<dbReference type="EMBL" id="KQ979584">
    <property type="protein sequence ID" value="KYN20635.1"/>
    <property type="molecule type" value="Genomic_DNA"/>
</dbReference>
<accession>A0A151J834</accession>
<feature type="transmembrane region" description="Helical" evidence="1">
    <location>
        <begin position="37"/>
        <end position="58"/>
    </location>
</feature>
<evidence type="ECO:0000256" key="1">
    <source>
        <dbReference type="SAM" id="Phobius"/>
    </source>
</evidence>
<keyword evidence="3" id="KW-1185">Reference proteome</keyword>
<dbReference type="InterPro" id="IPR009318">
    <property type="entry name" value="Gustatory_rcpt"/>
</dbReference>
<dbReference type="GO" id="GO:0008527">
    <property type="term" value="F:taste receptor activity"/>
    <property type="evidence" value="ECO:0007669"/>
    <property type="project" value="InterPro"/>
</dbReference>
<keyword evidence="1" id="KW-0472">Membrane</keyword>